<gene>
    <name evidence="2" type="ORF">CAMP_LOCUS7275</name>
</gene>
<reference evidence="2" key="1">
    <citation type="submission" date="2022-11" db="EMBL/GenBank/DDBJ databases">
        <authorList>
            <person name="Kikuchi T."/>
        </authorList>
    </citation>
    <scope>NUCLEOTIDE SEQUENCE</scope>
    <source>
        <strain evidence="2">PS1010</strain>
    </source>
</reference>
<keyword evidence="3" id="KW-1185">Reference proteome</keyword>
<evidence type="ECO:0000313" key="2">
    <source>
        <dbReference type="EMBL" id="CAI5444638.1"/>
    </source>
</evidence>
<dbReference type="EMBL" id="CANHGI010000003">
    <property type="protein sequence ID" value="CAI5444638.1"/>
    <property type="molecule type" value="Genomic_DNA"/>
</dbReference>
<dbReference type="AlphaFoldDB" id="A0A9P1MZN4"/>
<evidence type="ECO:0000256" key="1">
    <source>
        <dbReference type="SAM" id="MobiDB-lite"/>
    </source>
</evidence>
<dbReference type="Proteomes" id="UP001152747">
    <property type="component" value="Unassembled WGS sequence"/>
</dbReference>
<evidence type="ECO:0000313" key="3">
    <source>
        <dbReference type="Proteomes" id="UP001152747"/>
    </source>
</evidence>
<protein>
    <submittedName>
        <fullName evidence="2">Uncharacterized protein</fullName>
    </submittedName>
</protein>
<name>A0A9P1MZN4_9PELO</name>
<sequence length="326" mass="37394">MNQLCGCQIINGVVAFCDLHRFPMPDLGMIPRMYINQPMGNMFQPQGGPQIARYVFNIQDMHYHFQQAAQHYFAAQQQQPIRVNVRARAGWNQQNVVFAEGEEEEEEGVEEVEEAEGEDANGNDRVEELGEEQEQAALNDEEAEDEEEDEQPQDPAPVVVAPRRDRFDIINDILVVQEIRISKTKGTQTNRDLEDGEEGDGNVEGDQNGEDDVERPPRESSSMIPDIRAYYREIMGVNFKVDFVITDGGRVEFKYDHCVIRYGTEVVENSDRKRQIFGQLGVNPLLDHELFAMVQLTFPETRKRRVDNTPTNIVFTRVLIEEDDLE</sequence>
<feature type="compositionally biased region" description="Acidic residues" evidence="1">
    <location>
        <begin position="100"/>
        <end position="121"/>
    </location>
</feature>
<feature type="compositionally biased region" description="Acidic residues" evidence="1">
    <location>
        <begin position="194"/>
        <end position="213"/>
    </location>
</feature>
<feature type="region of interest" description="Disordered" evidence="1">
    <location>
        <begin position="100"/>
        <end position="162"/>
    </location>
</feature>
<accession>A0A9P1MZN4</accession>
<organism evidence="2 3">
    <name type="scientific">Caenorhabditis angaria</name>
    <dbReference type="NCBI Taxonomy" id="860376"/>
    <lineage>
        <taxon>Eukaryota</taxon>
        <taxon>Metazoa</taxon>
        <taxon>Ecdysozoa</taxon>
        <taxon>Nematoda</taxon>
        <taxon>Chromadorea</taxon>
        <taxon>Rhabditida</taxon>
        <taxon>Rhabditina</taxon>
        <taxon>Rhabditomorpha</taxon>
        <taxon>Rhabditoidea</taxon>
        <taxon>Rhabditidae</taxon>
        <taxon>Peloderinae</taxon>
        <taxon>Caenorhabditis</taxon>
    </lineage>
</organism>
<comment type="caution">
    <text evidence="2">The sequence shown here is derived from an EMBL/GenBank/DDBJ whole genome shotgun (WGS) entry which is preliminary data.</text>
</comment>
<feature type="region of interest" description="Disordered" evidence="1">
    <location>
        <begin position="185"/>
        <end position="221"/>
    </location>
</feature>
<proteinExistence type="predicted"/>
<feature type="compositionally biased region" description="Acidic residues" evidence="1">
    <location>
        <begin position="129"/>
        <end position="152"/>
    </location>
</feature>